<sequence length="523" mass="57924">MFRIKMDSRSYANVPTSDSVEIMQNGGIPLSQMSKAPLEEIPQTIINESQFSKEMQKKSYNEPPPTPPRNPSYLQMINTTQSRLPPIPHSPLQQTSPVDNPYEEVPHVRNVSGKYSNAERGDNVDSPDSENRSSQPEADQQFMRVHSTNSTTGILHDKERAPRKRKNPAYEGFHDISYQRKTQDIKSKDTESSDFCQCVRSYSMTIIILFLALLALVLVVLMISGVLSTGAVVGEASPQVAISEDLTPEKLEHRIQQLESLNLALLERVVQLEEKLSGGQANASINTKLAQNSIMMTQLAQNFTSQKEDIGHISDEVDIVKVIANSNKQDLADVELKATVTDNEIQQLRYQIGNLSEEVFSKDTIRSGQIINLQQQITGHATQISDIDVMLESLEYRFSMKLMVMNASMYDELDLISKMPGPRGYNGSDGVQGQPGAGALSACKYIKRSGGSGVNLETVTNTVYADTNYTIVGVTCTSDVGTVINLEKNDSDGYKCKCNGIMSSSSNNSRYCYLHSWQCPTHS</sequence>
<evidence type="ECO:0000313" key="3">
    <source>
        <dbReference type="Proteomes" id="UP000694865"/>
    </source>
</evidence>
<keyword evidence="2" id="KW-1133">Transmembrane helix</keyword>
<reference evidence="4" key="1">
    <citation type="submission" date="2025-08" db="UniProtKB">
        <authorList>
            <consortium name="RefSeq"/>
        </authorList>
    </citation>
    <scope>IDENTIFICATION</scope>
    <source>
        <tissue evidence="4">Testes</tissue>
    </source>
</reference>
<dbReference type="RefSeq" id="XP_002735227.1">
    <property type="nucleotide sequence ID" value="XM_002735181.2"/>
</dbReference>
<evidence type="ECO:0000256" key="2">
    <source>
        <dbReference type="SAM" id="Phobius"/>
    </source>
</evidence>
<accession>A0ABM0GQR6</accession>
<evidence type="ECO:0000313" key="4">
    <source>
        <dbReference type="RefSeq" id="XP_002735227.1"/>
    </source>
</evidence>
<feature type="transmembrane region" description="Helical" evidence="2">
    <location>
        <begin position="206"/>
        <end position="227"/>
    </location>
</feature>
<keyword evidence="2" id="KW-0812">Transmembrane</keyword>
<feature type="compositionally biased region" description="Polar residues" evidence="1">
    <location>
        <begin position="44"/>
        <end position="53"/>
    </location>
</feature>
<gene>
    <name evidence="4" type="primary">LOC100371823</name>
</gene>
<proteinExistence type="predicted"/>
<organism evidence="3 4">
    <name type="scientific">Saccoglossus kowalevskii</name>
    <name type="common">Acorn worm</name>
    <dbReference type="NCBI Taxonomy" id="10224"/>
    <lineage>
        <taxon>Eukaryota</taxon>
        <taxon>Metazoa</taxon>
        <taxon>Hemichordata</taxon>
        <taxon>Enteropneusta</taxon>
        <taxon>Harrimaniidae</taxon>
        <taxon>Saccoglossus</taxon>
    </lineage>
</organism>
<protein>
    <submittedName>
        <fullName evidence="4">Uncharacterized protein LOC100371823</fullName>
    </submittedName>
</protein>
<keyword evidence="3" id="KW-1185">Reference proteome</keyword>
<keyword evidence="2" id="KW-0472">Membrane</keyword>
<evidence type="ECO:0000256" key="1">
    <source>
        <dbReference type="SAM" id="MobiDB-lite"/>
    </source>
</evidence>
<name>A0ABM0GQR6_SACKO</name>
<dbReference type="GeneID" id="100371823"/>
<feature type="region of interest" description="Disordered" evidence="1">
    <location>
        <begin position="44"/>
        <end position="168"/>
    </location>
</feature>
<dbReference type="Proteomes" id="UP000694865">
    <property type="component" value="Unplaced"/>
</dbReference>
<feature type="compositionally biased region" description="Polar residues" evidence="1">
    <location>
        <begin position="72"/>
        <end position="83"/>
    </location>
</feature>